<accession>A0ABR1YGV4</accession>
<proteinExistence type="predicted"/>
<sequence length="200" mass="22757">MSMFSYMAGPGQYLSFMAKPKFLGVQIFAWRARHLRNPPGWPMLRFSPHIFTPAELRTDQAVRRRAQLCYYSVLLMILYIRGPLPFSHLSSIMANRQRSLTRFTSKKLDITVKGKTKDPCQWFGPYLADTKGFNPTTTVEFLLFGMVIRPNDWLSTSSSKHAVAPLPCFSKTHSSGPYSQRRQRPPVPPAACSDRPMNGP</sequence>
<name>A0ABR1YGV4_9PEZI</name>
<feature type="region of interest" description="Disordered" evidence="1">
    <location>
        <begin position="171"/>
        <end position="200"/>
    </location>
</feature>
<protein>
    <submittedName>
        <fullName evidence="2">Uncharacterized protein</fullName>
    </submittedName>
</protein>
<comment type="caution">
    <text evidence="2">The sequence shown here is derived from an EMBL/GenBank/DDBJ whole genome shotgun (WGS) entry which is preliminary data.</text>
</comment>
<evidence type="ECO:0000313" key="2">
    <source>
        <dbReference type="EMBL" id="KAK8229261.1"/>
    </source>
</evidence>
<dbReference type="Proteomes" id="UP001492380">
    <property type="component" value="Unassembled WGS sequence"/>
</dbReference>
<keyword evidence="3" id="KW-1185">Reference proteome</keyword>
<evidence type="ECO:0000256" key="1">
    <source>
        <dbReference type="SAM" id="MobiDB-lite"/>
    </source>
</evidence>
<gene>
    <name evidence="2" type="ORF">HDK90DRAFT_351702</name>
</gene>
<organism evidence="2 3">
    <name type="scientific">Phyllosticta capitalensis</name>
    <dbReference type="NCBI Taxonomy" id="121624"/>
    <lineage>
        <taxon>Eukaryota</taxon>
        <taxon>Fungi</taxon>
        <taxon>Dikarya</taxon>
        <taxon>Ascomycota</taxon>
        <taxon>Pezizomycotina</taxon>
        <taxon>Dothideomycetes</taxon>
        <taxon>Dothideomycetes incertae sedis</taxon>
        <taxon>Botryosphaeriales</taxon>
        <taxon>Phyllostictaceae</taxon>
        <taxon>Phyllosticta</taxon>
    </lineage>
</organism>
<reference evidence="2 3" key="1">
    <citation type="submission" date="2024-04" db="EMBL/GenBank/DDBJ databases">
        <title>Phyllosticta paracitricarpa is synonymous to the EU quarantine fungus P. citricarpa based on phylogenomic analyses.</title>
        <authorList>
            <consortium name="Lawrence Berkeley National Laboratory"/>
            <person name="Van Ingen-Buijs V.A."/>
            <person name="Van Westerhoven A.C."/>
            <person name="Haridas S."/>
            <person name="Skiadas P."/>
            <person name="Martin F."/>
            <person name="Groenewald J.Z."/>
            <person name="Crous P.W."/>
            <person name="Seidl M.F."/>
        </authorList>
    </citation>
    <scope>NUCLEOTIDE SEQUENCE [LARGE SCALE GENOMIC DNA]</scope>
    <source>
        <strain evidence="2 3">CBS 123374</strain>
    </source>
</reference>
<evidence type="ECO:0000313" key="3">
    <source>
        <dbReference type="Proteomes" id="UP001492380"/>
    </source>
</evidence>
<dbReference type="EMBL" id="JBBWRZ010000009">
    <property type="protein sequence ID" value="KAK8229261.1"/>
    <property type="molecule type" value="Genomic_DNA"/>
</dbReference>